<organism evidence="1 2">
    <name type="scientific">Coemansia helicoidea</name>
    <dbReference type="NCBI Taxonomy" id="1286919"/>
    <lineage>
        <taxon>Eukaryota</taxon>
        <taxon>Fungi</taxon>
        <taxon>Fungi incertae sedis</taxon>
        <taxon>Zoopagomycota</taxon>
        <taxon>Kickxellomycotina</taxon>
        <taxon>Kickxellomycetes</taxon>
        <taxon>Kickxellales</taxon>
        <taxon>Kickxellaceae</taxon>
        <taxon>Coemansia</taxon>
    </lineage>
</organism>
<proteinExistence type="predicted"/>
<evidence type="ECO:0000313" key="1">
    <source>
        <dbReference type="EMBL" id="KAJ2804753.1"/>
    </source>
</evidence>
<dbReference type="EMBL" id="JANBUN010000319">
    <property type="protein sequence ID" value="KAJ2804753.1"/>
    <property type="molecule type" value="Genomic_DNA"/>
</dbReference>
<accession>A0ACC1LBJ6</accession>
<evidence type="ECO:0000313" key="2">
    <source>
        <dbReference type="Proteomes" id="UP001140087"/>
    </source>
</evidence>
<gene>
    <name evidence="1" type="primary">END3</name>
    <name evidence="1" type="ORF">H4R21_001519</name>
</gene>
<dbReference type="Proteomes" id="UP001140087">
    <property type="component" value="Unassembled WGS sequence"/>
</dbReference>
<comment type="caution">
    <text evidence="1">The sequence shown here is derived from an EMBL/GenBank/DDBJ whole genome shotgun (WGS) entry which is preliminary data.</text>
</comment>
<protein>
    <submittedName>
        <fullName evidence="1">Endocytosis defective- protein</fullName>
    </submittedName>
</protein>
<keyword evidence="2" id="KW-1185">Reference proteome</keyword>
<sequence length="433" mass="46137">MNSLAVSAEDARLYQHHFLSAGPVDGKLPGAAARANLLQSGLPTNQLGEIWELADIDKDGALDFDEYCIALKLVFSLLHRAIVGVPPELPPSLIPQSKYRHFTNAGSNSASSTGVARLASPQLPLSGGAADTGATQPLSGGALEWYVPGTDRARYQALFAQHARGSPYVRALDVEEYLGSQGVARAAVSQAWALVDVRRYQQLNQEQFVYLMHVLSAHSRGAAIPGTLPAAVKDAIYSSLSLDGGPGAATSPMHAYGRGRSSTPTDPRNPGLYGERSGNVALADSYLSKLKTSSTFKNEAGSRYASAGKRAEEEKQLLAELKSLDEEKEKLRADYERMGSAAGSGEADSVAAALRELEGLKAYKVRAKQQAEESLRAASSGGAAESVQDIKQSIKHLEGHLSFLQSGQRAMDEFMAAGRQELLDLQVGRVSLD</sequence>
<reference evidence="1" key="1">
    <citation type="submission" date="2022-07" db="EMBL/GenBank/DDBJ databases">
        <title>Phylogenomic reconstructions and comparative analyses of Kickxellomycotina fungi.</title>
        <authorList>
            <person name="Reynolds N.K."/>
            <person name="Stajich J.E."/>
            <person name="Barry K."/>
            <person name="Grigoriev I.V."/>
            <person name="Crous P."/>
            <person name="Smith M.E."/>
        </authorList>
    </citation>
    <scope>NUCLEOTIDE SEQUENCE</scope>
    <source>
        <strain evidence="1">BCRC 34780</strain>
    </source>
</reference>
<name>A0ACC1LBJ6_9FUNG</name>